<dbReference type="EMBL" id="CM047738">
    <property type="protein sequence ID" value="KAJ0044527.1"/>
    <property type="molecule type" value="Genomic_DNA"/>
</dbReference>
<sequence length="87" mass="10272">MQSNSLIHARQIFILAYGGIISFHIYAGDPKRLVCLIILKLWLMKSEIKWIRLKVTVSAEMTMMVTYILSLLKYLNYMYLKNIKLLF</sequence>
<protein>
    <submittedName>
        <fullName evidence="1">Uncharacterized protein</fullName>
    </submittedName>
</protein>
<name>A0ACC0Z0V1_9ROSI</name>
<dbReference type="Proteomes" id="UP001163603">
    <property type="component" value="Chromosome 3"/>
</dbReference>
<organism evidence="1 2">
    <name type="scientific">Pistacia integerrima</name>
    <dbReference type="NCBI Taxonomy" id="434235"/>
    <lineage>
        <taxon>Eukaryota</taxon>
        <taxon>Viridiplantae</taxon>
        <taxon>Streptophyta</taxon>
        <taxon>Embryophyta</taxon>
        <taxon>Tracheophyta</taxon>
        <taxon>Spermatophyta</taxon>
        <taxon>Magnoliopsida</taxon>
        <taxon>eudicotyledons</taxon>
        <taxon>Gunneridae</taxon>
        <taxon>Pentapetalae</taxon>
        <taxon>rosids</taxon>
        <taxon>malvids</taxon>
        <taxon>Sapindales</taxon>
        <taxon>Anacardiaceae</taxon>
        <taxon>Pistacia</taxon>
    </lineage>
</organism>
<evidence type="ECO:0000313" key="2">
    <source>
        <dbReference type="Proteomes" id="UP001163603"/>
    </source>
</evidence>
<proteinExistence type="predicted"/>
<comment type="caution">
    <text evidence="1">The sequence shown here is derived from an EMBL/GenBank/DDBJ whole genome shotgun (WGS) entry which is preliminary data.</text>
</comment>
<evidence type="ECO:0000313" key="1">
    <source>
        <dbReference type="EMBL" id="KAJ0044527.1"/>
    </source>
</evidence>
<accession>A0ACC0Z0V1</accession>
<gene>
    <name evidence="1" type="ORF">Pint_04270</name>
</gene>
<keyword evidence="2" id="KW-1185">Reference proteome</keyword>
<reference evidence="2" key="1">
    <citation type="journal article" date="2023" name="G3 (Bethesda)">
        <title>Genome assembly and association tests identify interacting loci associated with vigor, precocity, and sex in interspecific pistachio rootstocks.</title>
        <authorList>
            <person name="Palmer W."/>
            <person name="Jacygrad E."/>
            <person name="Sagayaradj S."/>
            <person name="Cavanaugh K."/>
            <person name="Han R."/>
            <person name="Bertier L."/>
            <person name="Beede B."/>
            <person name="Kafkas S."/>
            <person name="Golino D."/>
            <person name="Preece J."/>
            <person name="Michelmore R."/>
        </authorList>
    </citation>
    <scope>NUCLEOTIDE SEQUENCE [LARGE SCALE GENOMIC DNA]</scope>
</reference>